<comment type="function">
    <text evidence="2">May be involved in the biosynthesis of molybdopterin.</text>
</comment>
<dbReference type="Proteomes" id="UP000242520">
    <property type="component" value="Unassembled WGS sequence"/>
</dbReference>
<dbReference type="GO" id="GO:0046872">
    <property type="term" value="F:metal ion binding"/>
    <property type="evidence" value="ECO:0007669"/>
    <property type="project" value="UniProtKB-UniRule"/>
</dbReference>
<dbReference type="STRING" id="1123350.SAMN02744040_01077"/>
<evidence type="ECO:0000256" key="2">
    <source>
        <dbReference type="ARBA" id="ARBA00003487"/>
    </source>
</evidence>
<keyword evidence="10 12" id="KW-0808">Transferase</keyword>
<dbReference type="Gene3D" id="3.40.980.10">
    <property type="entry name" value="MoaB/Mog-like domain"/>
    <property type="match status" value="1"/>
</dbReference>
<dbReference type="RefSeq" id="WP_072724397.1">
    <property type="nucleotide sequence ID" value="NZ_FQXH01000009.1"/>
</dbReference>
<dbReference type="InterPro" id="IPR008284">
    <property type="entry name" value="MoCF_biosynth_CS"/>
</dbReference>
<feature type="domain" description="MoaB/Mog" evidence="11">
    <location>
        <begin position="187"/>
        <end position="326"/>
    </location>
</feature>
<evidence type="ECO:0000313" key="13">
    <source>
        <dbReference type="Proteomes" id="UP000242520"/>
    </source>
</evidence>
<dbReference type="SUPFAM" id="SSF63867">
    <property type="entry name" value="MoeA C-terminal domain-like"/>
    <property type="match status" value="1"/>
</dbReference>
<accession>A0A1M5QSD0</accession>
<proteinExistence type="inferred from homology"/>
<dbReference type="InterPro" id="IPR036135">
    <property type="entry name" value="MoeA_linker/N_sf"/>
</dbReference>
<dbReference type="GO" id="GO:0006777">
    <property type="term" value="P:Mo-molybdopterin cofactor biosynthetic process"/>
    <property type="evidence" value="ECO:0007669"/>
    <property type="project" value="UniProtKB-UniRule"/>
</dbReference>
<keyword evidence="10" id="KW-0479">Metal-binding</keyword>
<dbReference type="Gene3D" id="2.40.340.10">
    <property type="entry name" value="MoeA, C-terminal, domain IV"/>
    <property type="match status" value="1"/>
</dbReference>
<dbReference type="EC" id="2.10.1.1" evidence="5 10"/>
<dbReference type="NCBIfam" id="TIGR00177">
    <property type="entry name" value="molyb_syn"/>
    <property type="match status" value="1"/>
</dbReference>
<dbReference type="InterPro" id="IPR038987">
    <property type="entry name" value="MoeA-like"/>
</dbReference>
<comment type="pathway">
    <text evidence="3 10">Cofactor biosynthesis; molybdopterin biosynthesis.</text>
</comment>
<protein>
    <recommendedName>
        <fullName evidence="6 10">Molybdopterin molybdenumtransferase</fullName>
        <ecNumber evidence="5 10">2.10.1.1</ecNumber>
    </recommendedName>
</protein>
<keyword evidence="8 10" id="KW-0501">Molybdenum cofactor biosynthesis</keyword>
<evidence type="ECO:0000256" key="4">
    <source>
        <dbReference type="ARBA" id="ARBA00010763"/>
    </source>
</evidence>
<comment type="catalytic activity">
    <reaction evidence="9">
        <text>adenylyl-molybdopterin + molybdate = Mo-molybdopterin + AMP + H(+)</text>
        <dbReference type="Rhea" id="RHEA:35047"/>
        <dbReference type="ChEBI" id="CHEBI:15378"/>
        <dbReference type="ChEBI" id="CHEBI:36264"/>
        <dbReference type="ChEBI" id="CHEBI:62727"/>
        <dbReference type="ChEBI" id="CHEBI:71302"/>
        <dbReference type="ChEBI" id="CHEBI:456215"/>
        <dbReference type="EC" id="2.10.1.1"/>
    </reaction>
</comment>
<dbReference type="EMBL" id="FQXH01000009">
    <property type="protein sequence ID" value="SHH16992.1"/>
    <property type="molecule type" value="Genomic_DNA"/>
</dbReference>
<keyword evidence="13" id="KW-1185">Reference proteome</keyword>
<dbReference type="InterPro" id="IPR001453">
    <property type="entry name" value="MoaB/Mog_dom"/>
</dbReference>
<evidence type="ECO:0000259" key="11">
    <source>
        <dbReference type="SMART" id="SM00852"/>
    </source>
</evidence>
<dbReference type="PANTHER" id="PTHR10192">
    <property type="entry name" value="MOLYBDOPTERIN BIOSYNTHESIS PROTEIN"/>
    <property type="match status" value="1"/>
</dbReference>
<dbReference type="SUPFAM" id="SSF53218">
    <property type="entry name" value="Molybdenum cofactor biosynthesis proteins"/>
    <property type="match status" value="1"/>
</dbReference>
<evidence type="ECO:0000256" key="6">
    <source>
        <dbReference type="ARBA" id="ARBA00021108"/>
    </source>
</evidence>
<comment type="cofactor">
    <cofactor evidence="10">
        <name>Mg(2+)</name>
        <dbReference type="ChEBI" id="CHEBI:18420"/>
    </cofactor>
</comment>
<evidence type="ECO:0000256" key="7">
    <source>
        <dbReference type="ARBA" id="ARBA00022505"/>
    </source>
</evidence>
<evidence type="ECO:0000256" key="5">
    <source>
        <dbReference type="ARBA" id="ARBA00013269"/>
    </source>
</evidence>
<dbReference type="Pfam" id="PF00994">
    <property type="entry name" value="MoCF_biosynth"/>
    <property type="match status" value="1"/>
</dbReference>
<dbReference type="InterPro" id="IPR005110">
    <property type="entry name" value="MoeA_linker/N"/>
</dbReference>
<evidence type="ECO:0000256" key="10">
    <source>
        <dbReference type="RuleBase" id="RU365090"/>
    </source>
</evidence>
<dbReference type="PANTHER" id="PTHR10192:SF5">
    <property type="entry name" value="GEPHYRIN"/>
    <property type="match status" value="1"/>
</dbReference>
<dbReference type="CDD" id="cd00887">
    <property type="entry name" value="MoeA"/>
    <property type="match status" value="1"/>
</dbReference>
<dbReference type="OrthoDB" id="9804758at2"/>
<evidence type="ECO:0000256" key="9">
    <source>
        <dbReference type="ARBA" id="ARBA00047317"/>
    </source>
</evidence>
<keyword evidence="10" id="KW-0460">Magnesium</keyword>
<organism evidence="12 13">
    <name type="scientific">Tepidibacter thalassicus DSM 15285</name>
    <dbReference type="NCBI Taxonomy" id="1123350"/>
    <lineage>
        <taxon>Bacteria</taxon>
        <taxon>Bacillati</taxon>
        <taxon>Bacillota</taxon>
        <taxon>Clostridia</taxon>
        <taxon>Peptostreptococcales</taxon>
        <taxon>Peptostreptococcaceae</taxon>
        <taxon>Tepidibacter</taxon>
    </lineage>
</organism>
<reference evidence="13" key="1">
    <citation type="submission" date="2016-11" db="EMBL/GenBank/DDBJ databases">
        <authorList>
            <person name="Varghese N."/>
            <person name="Submissions S."/>
        </authorList>
    </citation>
    <scope>NUCLEOTIDE SEQUENCE [LARGE SCALE GENOMIC DNA]</scope>
    <source>
        <strain evidence="13">DSM 15285</strain>
    </source>
</reference>
<dbReference type="InterPro" id="IPR036688">
    <property type="entry name" value="MoeA_C_domain_IV_sf"/>
</dbReference>
<dbReference type="AlphaFoldDB" id="A0A1M5QSD0"/>
<gene>
    <name evidence="12" type="ORF">SAMN02744040_01077</name>
</gene>
<evidence type="ECO:0000313" key="12">
    <source>
        <dbReference type="EMBL" id="SHH16992.1"/>
    </source>
</evidence>
<comment type="similarity">
    <text evidence="4 10">Belongs to the MoeA family.</text>
</comment>
<dbReference type="PROSITE" id="PS01079">
    <property type="entry name" value="MOCF_BIOSYNTHESIS_2"/>
    <property type="match status" value="1"/>
</dbReference>
<evidence type="ECO:0000256" key="3">
    <source>
        <dbReference type="ARBA" id="ARBA00005046"/>
    </source>
</evidence>
<dbReference type="SMART" id="SM00852">
    <property type="entry name" value="MoCF_biosynth"/>
    <property type="match status" value="1"/>
</dbReference>
<keyword evidence="7 10" id="KW-0500">Molybdenum</keyword>
<dbReference type="SUPFAM" id="SSF63882">
    <property type="entry name" value="MoeA N-terminal region -like"/>
    <property type="match status" value="1"/>
</dbReference>
<dbReference type="InterPro" id="IPR036425">
    <property type="entry name" value="MoaB/Mog-like_dom_sf"/>
</dbReference>
<name>A0A1M5QSD0_9FIRM</name>
<dbReference type="Pfam" id="PF03454">
    <property type="entry name" value="MoeA_C"/>
    <property type="match status" value="1"/>
</dbReference>
<sequence>MDFFNVVSVDEVKKILKENFNNLCIGLEEVSILDCLDRILGEDIISDINVPEFSRSTVDGYAIKSSDSHGCSDSLPSFLNLIGEVNMGESADIKIKSGQAIYVPTGGMIPDGADSVVMIEHVEKLDDTTIAIHRPLSYGENIVYKGDDIKKGEIILKKGKKITPQDIGVLASLGVKTVNVYKKIKFYIISTGDEIIDLDEKLKLGKIRDINGYALYSLIKKLGGEIVNRVIVKDDYKLLREEVDKALNISNIVLISGGSSVGTRDFTYDVINSFDGKGVLVHGVSIKPGKPTLIGEGKGKVIFGLPGHPVSSIIVFKTFVEYLVKEITGMKDGINKTKAIMYCNVHSSPGKETYQMVNLNEIDGKLYAVPNFGKSGLITLLSKSCGYVIIKSEEEGLYKGQEVDVYFI</sequence>
<evidence type="ECO:0000256" key="1">
    <source>
        <dbReference type="ARBA" id="ARBA00002901"/>
    </source>
</evidence>
<dbReference type="UniPathway" id="UPA00344"/>
<dbReference type="GO" id="GO:0061599">
    <property type="term" value="F:molybdopterin molybdotransferase activity"/>
    <property type="evidence" value="ECO:0007669"/>
    <property type="project" value="UniProtKB-UniRule"/>
</dbReference>
<dbReference type="Gene3D" id="2.170.190.11">
    <property type="entry name" value="Molybdopterin biosynthesis moea protein, domain 3"/>
    <property type="match status" value="1"/>
</dbReference>
<dbReference type="InterPro" id="IPR005111">
    <property type="entry name" value="MoeA_C_domain_IV"/>
</dbReference>
<dbReference type="GO" id="GO:0005829">
    <property type="term" value="C:cytosol"/>
    <property type="evidence" value="ECO:0007669"/>
    <property type="project" value="TreeGrafter"/>
</dbReference>
<comment type="function">
    <text evidence="1 10">Catalyzes the insertion of molybdate into adenylated molybdopterin with the concomitant release of AMP.</text>
</comment>
<dbReference type="Gene3D" id="3.90.105.10">
    <property type="entry name" value="Molybdopterin biosynthesis moea protein, domain 2"/>
    <property type="match status" value="1"/>
</dbReference>
<dbReference type="Pfam" id="PF03453">
    <property type="entry name" value="MoeA_N"/>
    <property type="match status" value="1"/>
</dbReference>
<evidence type="ECO:0000256" key="8">
    <source>
        <dbReference type="ARBA" id="ARBA00023150"/>
    </source>
</evidence>